<protein>
    <submittedName>
        <fullName evidence="1">Uncharacterized protein</fullName>
    </submittedName>
</protein>
<reference evidence="1" key="1">
    <citation type="submission" date="2019-08" db="EMBL/GenBank/DDBJ databases">
        <authorList>
            <person name="Kucharzyk K."/>
            <person name="Murdoch R.W."/>
            <person name="Higgins S."/>
            <person name="Loffler F."/>
        </authorList>
    </citation>
    <scope>NUCLEOTIDE SEQUENCE</scope>
</reference>
<sequence length="55" mass="6180">MAGMGDSTETVLKETLVEGPSLLYGDSIHRAQAPRLPFYLLEMRYFCQPRNCGCL</sequence>
<accession>A0A645IEU5</accession>
<name>A0A645IEU5_9ZZZZ</name>
<organism evidence="1">
    <name type="scientific">bioreactor metagenome</name>
    <dbReference type="NCBI Taxonomy" id="1076179"/>
    <lineage>
        <taxon>unclassified sequences</taxon>
        <taxon>metagenomes</taxon>
        <taxon>ecological metagenomes</taxon>
    </lineage>
</organism>
<evidence type="ECO:0000313" key="1">
    <source>
        <dbReference type="EMBL" id="MPN49795.1"/>
    </source>
</evidence>
<dbReference type="AlphaFoldDB" id="A0A645IEU5"/>
<dbReference type="EMBL" id="VSSQ01113364">
    <property type="protein sequence ID" value="MPN49795.1"/>
    <property type="molecule type" value="Genomic_DNA"/>
</dbReference>
<comment type="caution">
    <text evidence="1">The sequence shown here is derived from an EMBL/GenBank/DDBJ whole genome shotgun (WGS) entry which is preliminary data.</text>
</comment>
<proteinExistence type="predicted"/>
<gene>
    <name evidence="1" type="ORF">SDC9_197417</name>
</gene>